<reference evidence="1" key="1">
    <citation type="submission" date="2023-11" db="EMBL/GenBank/DDBJ databases">
        <title>Unpublished Manusciprt.</title>
        <authorList>
            <person name="Saticioglu I.B."/>
            <person name="Ay H."/>
            <person name="Ajmi N."/>
            <person name="Altun S."/>
            <person name="Duman M."/>
        </authorList>
    </citation>
    <scope>NUCLEOTIDE SEQUENCE</scope>
    <source>
        <strain evidence="1">Fl-77</strain>
    </source>
</reference>
<sequence length="52" mass="5957">MYSVAKDSLRIWKGQEYIGNFKDGKKSNRIGRILFIDIENDAAIAKVEILMP</sequence>
<proteinExistence type="predicted"/>
<protein>
    <submittedName>
        <fullName evidence="1">Uncharacterized protein</fullName>
    </submittedName>
</protein>
<evidence type="ECO:0000313" key="2">
    <source>
        <dbReference type="Proteomes" id="UP001270053"/>
    </source>
</evidence>
<dbReference type="Proteomes" id="UP001270053">
    <property type="component" value="Unassembled WGS sequence"/>
</dbReference>
<gene>
    <name evidence="1" type="ORF">SGQ44_17065</name>
</gene>
<organism evidence="1 2">
    <name type="scientific">Flavobacterium flavipigmentatum</name>
    <dbReference type="NCBI Taxonomy" id="2893884"/>
    <lineage>
        <taxon>Bacteria</taxon>
        <taxon>Pseudomonadati</taxon>
        <taxon>Bacteroidota</taxon>
        <taxon>Flavobacteriia</taxon>
        <taxon>Flavobacteriales</taxon>
        <taxon>Flavobacteriaceae</taxon>
        <taxon>Flavobacterium</taxon>
    </lineage>
</organism>
<name>A0AAJ2SC69_9FLAO</name>
<accession>A0AAJ2SC69</accession>
<dbReference type="EMBL" id="JAWXVH010000013">
    <property type="protein sequence ID" value="MDX6187472.1"/>
    <property type="molecule type" value="Genomic_DNA"/>
</dbReference>
<evidence type="ECO:0000313" key="1">
    <source>
        <dbReference type="EMBL" id="MDX6187472.1"/>
    </source>
</evidence>
<comment type="caution">
    <text evidence="1">The sequence shown here is derived from an EMBL/GenBank/DDBJ whole genome shotgun (WGS) entry which is preliminary data.</text>
</comment>
<dbReference type="AlphaFoldDB" id="A0AAJ2SC69"/>